<evidence type="ECO:0000256" key="5">
    <source>
        <dbReference type="ARBA" id="ARBA00023136"/>
    </source>
</evidence>
<evidence type="ECO:0008006" key="12">
    <source>
        <dbReference type="Google" id="ProtNLM"/>
    </source>
</evidence>
<evidence type="ECO:0000256" key="3">
    <source>
        <dbReference type="ARBA" id="ARBA00022692"/>
    </source>
</evidence>
<dbReference type="Pfam" id="PF12704">
    <property type="entry name" value="MacB_PCD"/>
    <property type="match status" value="1"/>
</dbReference>
<evidence type="ECO:0000256" key="1">
    <source>
        <dbReference type="ARBA" id="ARBA00004651"/>
    </source>
</evidence>
<organism evidence="10 11">
    <name type="scientific">candidate division WOR-1 bacterium RIFCSPHIGHO2_01_FULL_53_15</name>
    <dbReference type="NCBI Taxonomy" id="1802564"/>
    <lineage>
        <taxon>Bacteria</taxon>
        <taxon>Bacillati</taxon>
        <taxon>Saganbacteria</taxon>
    </lineage>
</organism>
<evidence type="ECO:0000256" key="7">
    <source>
        <dbReference type="SAM" id="Phobius"/>
    </source>
</evidence>
<sequence>MNLIDPLKLAVQSLFANKLRSILTTTGVIIGVAAVITLVSMGEGAKSYVLNQVRGWGVGANSLTIHPGEIDLGQGIPELTLKPGDITALRDRVKNLEYLVPENIGRGKIKYGRKEYTPSFAMGISADYPLAFKQRPVDGRFFTRAEEQGRKRVAVIGKTAARNLFGEFSPVGEKIKINGVGLEILGVLEEKGSMLTYDMDDIVVFPSTISKAVIGTDQIWEVFLTVKNESQVKDAIDDVTRTLTGRHKKKDFHLHTQQGMIDIINNILNALTAVVSAIAAISLLVGGIGIMNIMLVSVTERTREIGIRKAIGAKNNDIFLQFVAESILITMSGAAIGVVIGTASAWLIMTLLKLDAVIAYGAAALACFVAFLVGTFFGVYPAMRAARLDPVEALRFEA</sequence>
<gene>
    <name evidence="10" type="ORF">A2625_06950</name>
</gene>
<dbReference type="AlphaFoldDB" id="A0A1F4Q472"/>
<feature type="domain" description="ABC3 transporter permease C-terminal" evidence="8">
    <location>
        <begin position="277"/>
        <end position="390"/>
    </location>
</feature>
<dbReference type="PANTHER" id="PTHR30572:SF4">
    <property type="entry name" value="ABC TRANSPORTER PERMEASE YTRF"/>
    <property type="match status" value="1"/>
</dbReference>
<evidence type="ECO:0000256" key="4">
    <source>
        <dbReference type="ARBA" id="ARBA00022989"/>
    </source>
</evidence>
<protein>
    <recommendedName>
        <fullName evidence="12">Multidrug ABC transporter substrate-binding protein</fullName>
    </recommendedName>
</protein>
<keyword evidence="2" id="KW-1003">Cell membrane</keyword>
<dbReference type="EMBL" id="METM01000004">
    <property type="protein sequence ID" value="OGB90765.1"/>
    <property type="molecule type" value="Genomic_DNA"/>
</dbReference>
<comment type="subcellular location">
    <subcellularLocation>
        <location evidence="1">Cell membrane</location>
        <topology evidence="1">Multi-pass membrane protein</topology>
    </subcellularLocation>
</comment>
<evidence type="ECO:0000259" key="8">
    <source>
        <dbReference type="Pfam" id="PF02687"/>
    </source>
</evidence>
<proteinExistence type="inferred from homology"/>
<evidence type="ECO:0000256" key="6">
    <source>
        <dbReference type="ARBA" id="ARBA00038076"/>
    </source>
</evidence>
<feature type="transmembrane region" description="Helical" evidence="7">
    <location>
        <begin position="21"/>
        <end position="42"/>
    </location>
</feature>
<dbReference type="PANTHER" id="PTHR30572">
    <property type="entry name" value="MEMBRANE COMPONENT OF TRANSPORTER-RELATED"/>
    <property type="match status" value="1"/>
</dbReference>
<feature type="domain" description="MacB-like periplasmic core" evidence="9">
    <location>
        <begin position="21"/>
        <end position="241"/>
    </location>
</feature>
<dbReference type="InterPro" id="IPR050250">
    <property type="entry name" value="Macrolide_Exporter_MacB"/>
</dbReference>
<keyword evidence="3 7" id="KW-0812">Transmembrane</keyword>
<dbReference type="InterPro" id="IPR025857">
    <property type="entry name" value="MacB_PCD"/>
</dbReference>
<reference evidence="10 11" key="1">
    <citation type="journal article" date="2016" name="Nat. Commun.">
        <title>Thousands of microbial genomes shed light on interconnected biogeochemical processes in an aquifer system.</title>
        <authorList>
            <person name="Anantharaman K."/>
            <person name="Brown C.T."/>
            <person name="Hug L.A."/>
            <person name="Sharon I."/>
            <person name="Castelle C.J."/>
            <person name="Probst A.J."/>
            <person name="Thomas B.C."/>
            <person name="Singh A."/>
            <person name="Wilkins M.J."/>
            <person name="Karaoz U."/>
            <person name="Brodie E.L."/>
            <person name="Williams K.H."/>
            <person name="Hubbard S.S."/>
            <person name="Banfield J.F."/>
        </authorList>
    </citation>
    <scope>NUCLEOTIDE SEQUENCE [LARGE SCALE GENOMIC DNA]</scope>
</reference>
<evidence type="ECO:0000313" key="10">
    <source>
        <dbReference type="EMBL" id="OGB90765.1"/>
    </source>
</evidence>
<evidence type="ECO:0000313" key="11">
    <source>
        <dbReference type="Proteomes" id="UP000178724"/>
    </source>
</evidence>
<name>A0A1F4Q472_UNCSA</name>
<dbReference type="Pfam" id="PF02687">
    <property type="entry name" value="FtsX"/>
    <property type="match status" value="1"/>
</dbReference>
<dbReference type="Proteomes" id="UP000178724">
    <property type="component" value="Unassembled WGS sequence"/>
</dbReference>
<dbReference type="GO" id="GO:0005886">
    <property type="term" value="C:plasma membrane"/>
    <property type="evidence" value="ECO:0007669"/>
    <property type="project" value="UniProtKB-SubCell"/>
</dbReference>
<dbReference type="InterPro" id="IPR003838">
    <property type="entry name" value="ABC3_permease_C"/>
</dbReference>
<dbReference type="GO" id="GO:0022857">
    <property type="term" value="F:transmembrane transporter activity"/>
    <property type="evidence" value="ECO:0007669"/>
    <property type="project" value="TreeGrafter"/>
</dbReference>
<keyword evidence="4 7" id="KW-1133">Transmembrane helix</keyword>
<feature type="transmembrane region" description="Helical" evidence="7">
    <location>
        <begin position="358"/>
        <end position="380"/>
    </location>
</feature>
<evidence type="ECO:0000256" key="2">
    <source>
        <dbReference type="ARBA" id="ARBA00022475"/>
    </source>
</evidence>
<comment type="similarity">
    <text evidence="6">Belongs to the ABC-4 integral membrane protein family.</text>
</comment>
<keyword evidence="5 7" id="KW-0472">Membrane</keyword>
<feature type="transmembrane region" description="Helical" evidence="7">
    <location>
        <begin position="270"/>
        <end position="298"/>
    </location>
</feature>
<feature type="transmembrane region" description="Helical" evidence="7">
    <location>
        <begin position="319"/>
        <end position="352"/>
    </location>
</feature>
<evidence type="ECO:0000259" key="9">
    <source>
        <dbReference type="Pfam" id="PF12704"/>
    </source>
</evidence>
<accession>A0A1F4Q472</accession>
<comment type="caution">
    <text evidence="10">The sequence shown here is derived from an EMBL/GenBank/DDBJ whole genome shotgun (WGS) entry which is preliminary data.</text>
</comment>